<reference evidence="2" key="1">
    <citation type="journal article" date="2021" name="J Fungi (Basel)">
        <title>Genomic and Metabolomic Analyses of the Marine Fungus Emericellopsis cladophorae: Insights into Saltwater Adaptability Mechanisms and Its Biosynthetic Potential.</title>
        <authorList>
            <person name="Goncalves M.F.M."/>
            <person name="Hilario S."/>
            <person name="Van de Peer Y."/>
            <person name="Esteves A.C."/>
            <person name="Alves A."/>
        </authorList>
    </citation>
    <scope>NUCLEOTIDE SEQUENCE</scope>
    <source>
        <strain evidence="2">MUM 19.33</strain>
    </source>
</reference>
<sequence>MKTQVLSMLGLMAASVVGMPSDYDVGLPQCSHCPPKASPYRSLGGYDEYKKCYKDDRYCEKYDYGYYDSYSRFNLSYNQAFTCPDNFRYDLKVKFEACSSENGYKECLKVYYENGYNSQKRGDGYESIDKSNLGIYLDEEDLYRPESLNYNNYCHGNQCSVPTDYLPGYPDLCGKNIYLAVGNDLCYNNYEYEDDEMYRQSTKHISVNVSCNNEEHYDYNKGCKDYCCCYDYGY</sequence>
<dbReference type="Proteomes" id="UP001055219">
    <property type="component" value="Unassembled WGS sequence"/>
</dbReference>
<dbReference type="OrthoDB" id="5106185at2759"/>
<accession>A0A9P9Y1L2</accession>
<organism evidence="2 3">
    <name type="scientific">Emericellopsis cladophorae</name>
    <dbReference type="NCBI Taxonomy" id="2686198"/>
    <lineage>
        <taxon>Eukaryota</taxon>
        <taxon>Fungi</taxon>
        <taxon>Dikarya</taxon>
        <taxon>Ascomycota</taxon>
        <taxon>Pezizomycotina</taxon>
        <taxon>Sordariomycetes</taxon>
        <taxon>Hypocreomycetidae</taxon>
        <taxon>Hypocreales</taxon>
        <taxon>Bionectriaceae</taxon>
        <taxon>Emericellopsis</taxon>
    </lineage>
</organism>
<keyword evidence="1" id="KW-0732">Signal</keyword>
<proteinExistence type="predicted"/>
<protein>
    <submittedName>
        <fullName evidence="2">Uncharacterized protein</fullName>
    </submittedName>
</protein>
<reference evidence="2" key="2">
    <citation type="submission" date="2022-07" db="EMBL/GenBank/DDBJ databases">
        <authorList>
            <person name="Goncalves M.F.M."/>
            <person name="Hilario S."/>
            <person name="Van De Peer Y."/>
            <person name="Esteves A.C."/>
            <person name="Alves A."/>
        </authorList>
    </citation>
    <scope>NUCLEOTIDE SEQUENCE</scope>
    <source>
        <strain evidence="2">MUM 19.33</strain>
    </source>
</reference>
<dbReference type="AlphaFoldDB" id="A0A9P9Y1L2"/>
<comment type="caution">
    <text evidence="2">The sequence shown here is derived from an EMBL/GenBank/DDBJ whole genome shotgun (WGS) entry which is preliminary data.</text>
</comment>
<evidence type="ECO:0000256" key="1">
    <source>
        <dbReference type="SAM" id="SignalP"/>
    </source>
</evidence>
<gene>
    <name evidence="2" type="ORF">J7T54_004977</name>
</gene>
<evidence type="ECO:0000313" key="3">
    <source>
        <dbReference type="Proteomes" id="UP001055219"/>
    </source>
</evidence>
<feature type="signal peptide" evidence="1">
    <location>
        <begin position="1"/>
        <end position="18"/>
    </location>
</feature>
<keyword evidence="3" id="KW-1185">Reference proteome</keyword>
<dbReference type="GeneID" id="75831463"/>
<evidence type="ECO:0000313" key="2">
    <source>
        <dbReference type="EMBL" id="KAI6781811.1"/>
    </source>
</evidence>
<dbReference type="RefSeq" id="XP_051362667.1">
    <property type="nucleotide sequence ID" value="XM_051506020.1"/>
</dbReference>
<dbReference type="EMBL" id="JAGIXG020000018">
    <property type="protein sequence ID" value="KAI6781811.1"/>
    <property type="molecule type" value="Genomic_DNA"/>
</dbReference>
<name>A0A9P9Y1L2_9HYPO</name>
<feature type="chain" id="PRO_5040366223" evidence="1">
    <location>
        <begin position="19"/>
        <end position="234"/>
    </location>
</feature>